<dbReference type="eggNOG" id="ENOG5033MEQ">
    <property type="taxonomic scope" value="Bacteria"/>
</dbReference>
<dbReference type="EMBL" id="CP002017">
    <property type="protein sequence ID" value="ADG06984.1"/>
    <property type="molecule type" value="Genomic_DNA"/>
</dbReference>
<dbReference type="STRING" id="562970.Btus_2315"/>
<evidence type="ECO:0000313" key="1">
    <source>
        <dbReference type="EMBL" id="ADG06984.1"/>
    </source>
</evidence>
<evidence type="ECO:0008006" key="3">
    <source>
        <dbReference type="Google" id="ProtNLM"/>
    </source>
</evidence>
<dbReference type="KEGG" id="bts:Btus_2315"/>
<sequence>MNKAMNVENEFASVIVKIDSSGNSDRLMIQDRRTGKRVYLDALQLESLTWQSDDIFRKLLESPFGPTTNHPPV</sequence>
<reference evidence="1 2" key="1">
    <citation type="journal article" date="2011" name="Stand. Genomic Sci.">
        <title>Complete genome sequence of the thermophilic, hydrogen-oxidizing Bacillus tusciae type strain (T2) and reclassification in the new genus, Kyrpidia gen. nov. as Kyrpidia tusciae comb. nov. and emendation of the family Alicyclobacillaceae da Costa and Rainey, 2010.</title>
        <authorList>
            <person name="Klenk H.P."/>
            <person name="Lapidus A."/>
            <person name="Chertkov O."/>
            <person name="Copeland A."/>
            <person name="Del Rio T.G."/>
            <person name="Nolan M."/>
            <person name="Lucas S."/>
            <person name="Chen F."/>
            <person name="Tice H."/>
            <person name="Cheng J.F."/>
            <person name="Han C."/>
            <person name="Bruce D."/>
            <person name="Goodwin L."/>
            <person name="Pitluck S."/>
            <person name="Pati A."/>
            <person name="Ivanova N."/>
            <person name="Mavromatis K."/>
            <person name="Daum C."/>
            <person name="Chen A."/>
            <person name="Palaniappan K."/>
            <person name="Chang Y.J."/>
            <person name="Land M."/>
            <person name="Hauser L."/>
            <person name="Jeffries C.D."/>
            <person name="Detter J.C."/>
            <person name="Rohde M."/>
            <person name="Abt B."/>
            <person name="Pukall R."/>
            <person name="Goker M."/>
            <person name="Bristow J."/>
            <person name="Markowitz V."/>
            <person name="Hugenholtz P."/>
            <person name="Eisen J.A."/>
        </authorList>
    </citation>
    <scope>NUCLEOTIDE SEQUENCE [LARGE SCALE GENOMIC DNA]</scope>
    <source>
        <strain evidence="1 2">DSM 2912</strain>
    </source>
</reference>
<dbReference type="AlphaFoldDB" id="D5WS32"/>
<gene>
    <name evidence="1" type="ordered locus">Btus_2315</name>
</gene>
<organism evidence="1 2">
    <name type="scientific">Kyrpidia tusciae (strain DSM 2912 / NBRC 15312 / T2)</name>
    <name type="common">Bacillus tusciae</name>
    <dbReference type="NCBI Taxonomy" id="562970"/>
    <lineage>
        <taxon>Bacteria</taxon>
        <taxon>Bacillati</taxon>
        <taxon>Bacillota</taxon>
        <taxon>Bacilli</taxon>
        <taxon>Bacillales</taxon>
        <taxon>Alicyclobacillaceae</taxon>
        <taxon>Kyrpidia</taxon>
    </lineage>
</organism>
<dbReference type="Proteomes" id="UP000002368">
    <property type="component" value="Chromosome"/>
</dbReference>
<name>D5WS32_KYRT2</name>
<accession>D5WS32</accession>
<protein>
    <recommendedName>
        <fullName evidence="3">Dihydrodiol dehydrogenase</fullName>
    </recommendedName>
</protein>
<proteinExistence type="predicted"/>
<dbReference type="RefSeq" id="WP_013076267.1">
    <property type="nucleotide sequence ID" value="NC_014098.1"/>
</dbReference>
<evidence type="ECO:0000313" key="2">
    <source>
        <dbReference type="Proteomes" id="UP000002368"/>
    </source>
</evidence>
<dbReference type="HOGENOM" id="CLU_171590_1_0_9"/>
<keyword evidence="2" id="KW-1185">Reference proteome</keyword>